<dbReference type="Gene3D" id="3.90.25.10">
    <property type="entry name" value="UDP-galactose 4-epimerase, domain 1"/>
    <property type="match status" value="1"/>
</dbReference>
<protein>
    <submittedName>
        <fullName evidence="2">Oxidoreductase</fullName>
    </submittedName>
</protein>
<dbReference type="AlphaFoldDB" id="A0A8J3V5J2"/>
<name>A0A8J3V5J2_9ACTN</name>
<gene>
    <name evidence="2" type="ORF">Pth03_57000</name>
</gene>
<keyword evidence="3" id="KW-1185">Reference proteome</keyword>
<dbReference type="PANTHER" id="PTHR43162:SF1">
    <property type="entry name" value="PRESTALK A DIFFERENTIATION PROTEIN A"/>
    <property type="match status" value="1"/>
</dbReference>
<accession>A0A8J3V5J2</accession>
<dbReference type="SUPFAM" id="SSF51735">
    <property type="entry name" value="NAD(P)-binding Rossmann-fold domains"/>
    <property type="match status" value="1"/>
</dbReference>
<dbReference type="Gene3D" id="3.40.50.720">
    <property type="entry name" value="NAD(P)-binding Rossmann-like Domain"/>
    <property type="match status" value="1"/>
</dbReference>
<dbReference type="InterPro" id="IPR051604">
    <property type="entry name" value="Ergot_Alk_Oxidoreductase"/>
</dbReference>
<dbReference type="Pfam" id="PF05368">
    <property type="entry name" value="NmrA"/>
    <property type="match status" value="1"/>
</dbReference>
<proteinExistence type="predicted"/>
<evidence type="ECO:0000313" key="3">
    <source>
        <dbReference type="Proteomes" id="UP000605992"/>
    </source>
</evidence>
<comment type="caution">
    <text evidence="2">The sequence shown here is derived from an EMBL/GenBank/DDBJ whole genome shotgun (WGS) entry which is preliminary data.</text>
</comment>
<dbReference type="InterPro" id="IPR036291">
    <property type="entry name" value="NAD(P)-bd_dom_sf"/>
</dbReference>
<dbReference type="Proteomes" id="UP000605992">
    <property type="component" value="Unassembled WGS sequence"/>
</dbReference>
<dbReference type="InterPro" id="IPR008030">
    <property type="entry name" value="NmrA-like"/>
</dbReference>
<organism evidence="2 3">
    <name type="scientific">Planotetraspora thailandica</name>
    <dbReference type="NCBI Taxonomy" id="487172"/>
    <lineage>
        <taxon>Bacteria</taxon>
        <taxon>Bacillati</taxon>
        <taxon>Actinomycetota</taxon>
        <taxon>Actinomycetes</taxon>
        <taxon>Streptosporangiales</taxon>
        <taxon>Streptosporangiaceae</taxon>
        <taxon>Planotetraspora</taxon>
    </lineage>
</organism>
<dbReference type="EMBL" id="BOOR01000050">
    <property type="protein sequence ID" value="GII57311.1"/>
    <property type="molecule type" value="Genomic_DNA"/>
</dbReference>
<evidence type="ECO:0000259" key="1">
    <source>
        <dbReference type="Pfam" id="PF05368"/>
    </source>
</evidence>
<sequence>MTNDDRLFLVTAATGKTGGSTIDLLLRRGHRVRAMVHREDERSRSLAEAGAEVVVSDFHDLDGVTRALQGVTGAYLCHPISPGLIEATTYFAQAATEAGVRSVVNMSQISARREAGSNAARQHWLCERLLDRTNLLTAHLRPTFFAEWLKLWWELRDGEGYLRLPFGEGRHAPIASADQAHVIAAVLLDPEPHDRAVYTLHGPVELNHHDIARVMSSTLGIPVHYEPISVEEFAPAMAERGMPAHRIQHLSNVAIDYQSGVFAGTNDNVEKIGHRAPLSVEQFVLENKPDFGVSGPYFVPFGT</sequence>
<feature type="domain" description="NmrA-like" evidence="1">
    <location>
        <begin position="7"/>
        <end position="248"/>
    </location>
</feature>
<reference evidence="2" key="1">
    <citation type="submission" date="2021-01" db="EMBL/GenBank/DDBJ databases">
        <title>Whole genome shotgun sequence of Planotetraspora thailandica NBRC 104271.</title>
        <authorList>
            <person name="Komaki H."/>
            <person name="Tamura T."/>
        </authorList>
    </citation>
    <scope>NUCLEOTIDE SEQUENCE</scope>
    <source>
        <strain evidence="2">NBRC 104271</strain>
    </source>
</reference>
<evidence type="ECO:0000313" key="2">
    <source>
        <dbReference type="EMBL" id="GII57311.1"/>
    </source>
</evidence>
<dbReference type="PANTHER" id="PTHR43162">
    <property type="match status" value="1"/>
</dbReference>
<dbReference type="RefSeq" id="WP_203947444.1">
    <property type="nucleotide sequence ID" value="NZ_BOOR01000050.1"/>
</dbReference>